<reference evidence="1" key="1">
    <citation type="submission" date="2021-01" db="EMBL/GenBank/DDBJ databases">
        <title>Whole genome shotgun sequence of Catellatospora methionotrophica NBRC 14553.</title>
        <authorList>
            <person name="Komaki H."/>
            <person name="Tamura T."/>
        </authorList>
    </citation>
    <scope>NUCLEOTIDE SEQUENCE</scope>
    <source>
        <strain evidence="1">NBRC 14553</strain>
    </source>
</reference>
<name>A0A8J3LE50_9ACTN</name>
<evidence type="ECO:0000313" key="1">
    <source>
        <dbReference type="EMBL" id="GIG13461.1"/>
    </source>
</evidence>
<dbReference type="Proteomes" id="UP000660339">
    <property type="component" value="Unassembled WGS sequence"/>
</dbReference>
<dbReference type="AlphaFoldDB" id="A0A8J3LE50"/>
<comment type="caution">
    <text evidence="1">The sequence shown here is derived from an EMBL/GenBank/DDBJ whole genome shotgun (WGS) entry which is preliminary data.</text>
</comment>
<gene>
    <name evidence="1" type="ORF">Cme02nite_17930</name>
</gene>
<accession>A0A8J3LE50</accession>
<protein>
    <submittedName>
        <fullName evidence="1">Uncharacterized protein</fullName>
    </submittedName>
</protein>
<organism evidence="1 2">
    <name type="scientific">Catellatospora methionotrophica</name>
    <dbReference type="NCBI Taxonomy" id="121620"/>
    <lineage>
        <taxon>Bacteria</taxon>
        <taxon>Bacillati</taxon>
        <taxon>Actinomycetota</taxon>
        <taxon>Actinomycetes</taxon>
        <taxon>Micromonosporales</taxon>
        <taxon>Micromonosporaceae</taxon>
        <taxon>Catellatospora</taxon>
    </lineage>
</organism>
<proteinExistence type="predicted"/>
<keyword evidence="2" id="KW-1185">Reference proteome</keyword>
<evidence type="ECO:0000313" key="2">
    <source>
        <dbReference type="Proteomes" id="UP000660339"/>
    </source>
</evidence>
<sequence>MRLVELSAAGNEASDLLPVHDEDLLAELGARRAYWTVLDEGPVEQCLALLVEQPDGGWRAEHVKATAGDHEGRTEDAEALARLDGWVYVLGSHFGSKAGPLQPKRAFVARFRESATPRLQIIRHRFALHRAVNDALAALAAIGHPAAPEPVRDVVHAGFVGEAVRRGTAKGKRWISQLAAGDHPVNIEGAAFTARGTLLAGLRWPVTALGEPILVELTGVPGLFSGAETLGVAGVYALTGIGPGPLGVRALAARADGAYDVVVGSIDALDKGSILLEQHPDARDATCRHLRFELPGGTGPALVAPALIADLAPLHHVEGVSERDGAPVYVADEDHRIALWLQAGVP</sequence>
<dbReference type="EMBL" id="BONJ01000007">
    <property type="protein sequence ID" value="GIG13461.1"/>
    <property type="molecule type" value="Genomic_DNA"/>
</dbReference>